<gene>
    <name evidence="1" type="ORF">DW084_05460</name>
</gene>
<accession>A0A415EUI9</accession>
<proteinExistence type="predicted"/>
<reference evidence="1 2" key="1">
    <citation type="submission" date="2018-08" db="EMBL/GenBank/DDBJ databases">
        <title>A genome reference for cultivated species of the human gut microbiota.</title>
        <authorList>
            <person name="Zou Y."/>
            <person name="Xue W."/>
            <person name="Luo G."/>
        </authorList>
    </citation>
    <scope>NUCLEOTIDE SEQUENCE [LARGE SCALE GENOMIC DNA]</scope>
    <source>
        <strain evidence="1 2">AF48-16</strain>
    </source>
</reference>
<protein>
    <submittedName>
        <fullName evidence="1">Uncharacterized protein</fullName>
    </submittedName>
</protein>
<organism evidence="1 2">
    <name type="scientific">Enterococcus casseliflavus</name>
    <name type="common">Enterococcus flavescens</name>
    <dbReference type="NCBI Taxonomy" id="37734"/>
    <lineage>
        <taxon>Bacteria</taxon>
        <taxon>Bacillati</taxon>
        <taxon>Bacillota</taxon>
        <taxon>Bacilli</taxon>
        <taxon>Lactobacillales</taxon>
        <taxon>Enterococcaceae</taxon>
        <taxon>Enterococcus</taxon>
    </lineage>
</organism>
<evidence type="ECO:0000313" key="2">
    <source>
        <dbReference type="Proteomes" id="UP000286288"/>
    </source>
</evidence>
<dbReference type="AlphaFoldDB" id="A0A415EUI9"/>
<dbReference type="EMBL" id="QRMZ01000006">
    <property type="protein sequence ID" value="RHK06962.1"/>
    <property type="molecule type" value="Genomic_DNA"/>
</dbReference>
<name>A0A415EUI9_ENTCA</name>
<dbReference type="Proteomes" id="UP000286288">
    <property type="component" value="Unassembled WGS sequence"/>
</dbReference>
<evidence type="ECO:0000313" key="1">
    <source>
        <dbReference type="EMBL" id="RHK06962.1"/>
    </source>
</evidence>
<sequence length="101" mass="12096">MVRELFNFSCRDREIAYNFYRKALNTVSKEEYRSLGLGKNDLFSVLFSITLLLNEPTVKEMWIFELKGYSNRFMDGKKIMDKDVHTIFNLPNDFIERLQKN</sequence>
<comment type="caution">
    <text evidence="1">The sequence shown here is derived from an EMBL/GenBank/DDBJ whole genome shotgun (WGS) entry which is preliminary data.</text>
</comment>